<dbReference type="Pfam" id="PF01436">
    <property type="entry name" value="NHL"/>
    <property type="match status" value="1"/>
</dbReference>
<keyword evidence="1" id="KW-0677">Repeat</keyword>
<gene>
    <name evidence="2" type="ORF">JBS370_LOCUS22711</name>
</gene>
<evidence type="ECO:0000313" key="2">
    <source>
        <dbReference type="EMBL" id="CAF3935772.1"/>
    </source>
</evidence>
<dbReference type="EMBL" id="CAJOBD010003221">
    <property type="protein sequence ID" value="CAF3935772.1"/>
    <property type="molecule type" value="Genomic_DNA"/>
</dbReference>
<dbReference type="InterPro" id="IPR011042">
    <property type="entry name" value="6-blade_b-propeller_TolB-like"/>
</dbReference>
<evidence type="ECO:0000313" key="3">
    <source>
        <dbReference type="Proteomes" id="UP000663836"/>
    </source>
</evidence>
<name>A0A819JVJ4_9BILA</name>
<dbReference type="Gene3D" id="2.120.10.30">
    <property type="entry name" value="TolB, C-terminal domain"/>
    <property type="match status" value="1"/>
</dbReference>
<dbReference type="AlphaFoldDB" id="A0A819JVJ4"/>
<evidence type="ECO:0000256" key="1">
    <source>
        <dbReference type="ARBA" id="ARBA00022737"/>
    </source>
</evidence>
<proteinExistence type="predicted"/>
<organism evidence="2 3">
    <name type="scientific">Rotaria sordida</name>
    <dbReference type="NCBI Taxonomy" id="392033"/>
    <lineage>
        <taxon>Eukaryota</taxon>
        <taxon>Metazoa</taxon>
        <taxon>Spiralia</taxon>
        <taxon>Gnathifera</taxon>
        <taxon>Rotifera</taxon>
        <taxon>Eurotatoria</taxon>
        <taxon>Bdelloidea</taxon>
        <taxon>Philodinida</taxon>
        <taxon>Philodinidae</taxon>
        <taxon>Rotaria</taxon>
    </lineage>
</organism>
<dbReference type="Proteomes" id="UP000663836">
    <property type="component" value="Unassembled WGS sequence"/>
</dbReference>
<comment type="caution">
    <text evidence="2">The sequence shown here is derived from an EMBL/GenBank/DDBJ whole genome shotgun (WGS) entry which is preliminary data.</text>
</comment>
<dbReference type="InterPro" id="IPR001258">
    <property type="entry name" value="NHL_repeat"/>
</dbReference>
<protein>
    <submittedName>
        <fullName evidence="2">Uncharacterized protein</fullName>
    </submittedName>
</protein>
<sequence>MSTGQMVAGEKYEGNGDERLNFPSSIVVDKNGTMFICDRNNKRVQQWFQNANSGQTLNSNISCWGLYPIAIYEYLVGGKF</sequence>
<accession>A0A819JVJ4</accession>
<dbReference type="SUPFAM" id="SSF63829">
    <property type="entry name" value="Calcium-dependent phosphotriesterase"/>
    <property type="match status" value="1"/>
</dbReference>
<reference evidence="2" key="1">
    <citation type="submission" date="2021-02" db="EMBL/GenBank/DDBJ databases">
        <authorList>
            <person name="Nowell W R."/>
        </authorList>
    </citation>
    <scope>NUCLEOTIDE SEQUENCE</scope>
</reference>